<protein>
    <submittedName>
        <fullName evidence="1">Uncharacterized protein</fullName>
    </submittedName>
</protein>
<evidence type="ECO:0000313" key="2">
    <source>
        <dbReference type="Proteomes" id="UP001165960"/>
    </source>
</evidence>
<name>A0ACC2ULX9_9FUNG</name>
<comment type="caution">
    <text evidence="1">The sequence shown here is derived from an EMBL/GenBank/DDBJ whole genome shotgun (WGS) entry which is preliminary data.</text>
</comment>
<gene>
    <name evidence="1" type="ORF">DSO57_1028258</name>
</gene>
<proteinExistence type="predicted"/>
<accession>A0ACC2ULX9</accession>
<reference evidence="1" key="1">
    <citation type="submission" date="2022-04" db="EMBL/GenBank/DDBJ databases">
        <title>Genome of the entomopathogenic fungus Entomophthora muscae.</title>
        <authorList>
            <person name="Elya C."/>
            <person name="Lovett B.R."/>
            <person name="Lee E."/>
            <person name="Macias A.M."/>
            <person name="Hajek A.E."/>
            <person name="De Bivort B.L."/>
            <person name="Kasson M.T."/>
            <person name="De Fine Licht H.H."/>
            <person name="Stajich J.E."/>
        </authorList>
    </citation>
    <scope>NUCLEOTIDE SEQUENCE</scope>
    <source>
        <strain evidence="1">Berkeley</strain>
    </source>
</reference>
<organism evidence="1 2">
    <name type="scientific">Entomophthora muscae</name>
    <dbReference type="NCBI Taxonomy" id="34485"/>
    <lineage>
        <taxon>Eukaryota</taxon>
        <taxon>Fungi</taxon>
        <taxon>Fungi incertae sedis</taxon>
        <taxon>Zoopagomycota</taxon>
        <taxon>Entomophthoromycotina</taxon>
        <taxon>Entomophthoromycetes</taxon>
        <taxon>Entomophthorales</taxon>
        <taxon>Entomophthoraceae</taxon>
        <taxon>Entomophthora</taxon>
    </lineage>
</organism>
<dbReference type="Proteomes" id="UP001165960">
    <property type="component" value="Unassembled WGS sequence"/>
</dbReference>
<keyword evidence="2" id="KW-1185">Reference proteome</keyword>
<sequence>MIEFNKSSGNGIQIRTDISNLDFISQPHWNCGFWPPAFNALSDIYLDPFHQPEINPITNTSQYVQSHNS</sequence>
<evidence type="ECO:0000313" key="1">
    <source>
        <dbReference type="EMBL" id="KAJ9087919.1"/>
    </source>
</evidence>
<dbReference type="EMBL" id="QTSX02000178">
    <property type="protein sequence ID" value="KAJ9087919.1"/>
    <property type="molecule type" value="Genomic_DNA"/>
</dbReference>